<dbReference type="Pfam" id="PF14273">
    <property type="entry name" value="DUF4360"/>
    <property type="match status" value="1"/>
</dbReference>
<protein>
    <recommendedName>
        <fullName evidence="4">Secreted protein</fullName>
    </recommendedName>
</protein>
<name>A0A2B7WSR9_POLH7</name>
<comment type="caution">
    <text evidence="2">The sequence shown here is derived from an EMBL/GenBank/DDBJ whole genome shotgun (WGS) entry which is preliminary data.</text>
</comment>
<dbReference type="AlphaFoldDB" id="A0A2B7WSR9"/>
<keyword evidence="3" id="KW-1185">Reference proteome</keyword>
<reference evidence="2 3" key="1">
    <citation type="submission" date="2017-10" db="EMBL/GenBank/DDBJ databases">
        <title>Comparative genomics in systemic dimorphic fungi from Ajellomycetaceae.</title>
        <authorList>
            <person name="Munoz J.F."/>
            <person name="Mcewen J.G."/>
            <person name="Clay O.K."/>
            <person name="Cuomo C.A."/>
        </authorList>
    </citation>
    <scope>NUCLEOTIDE SEQUENCE [LARGE SCALE GENOMIC DNA]</scope>
    <source>
        <strain evidence="2 3">UAMH7299</strain>
    </source>
</reference>
<keyword evidence="1" id="KW-0732">Signal</keyword>
<sequence length="198" mass="21323">MKFLSILPLIPIVSGLAVSRGNSPGGVKITEAIYAGSGCNQGTLDVNISPSGDLCPIYTKDLVARDGPNVSITETRKNCLLSLRLEYPKGWSFSVLAVDYNGYLKLGKDTTAQSGTTYYFSDEPTNVLASQVSFEGPLTGRFKRQDDLVWTTWSPCGKGESLLNINQSVLVRGTGTIAGTVTDGDLFGTTVQLKWREC</sequence>
<dbReference type="Proteomes" id="UP000224634">
    <property type="component" value="Unassembled WGS sequence"/>
</dbReference>
<evidence type="ECO:0000313" key="3">
    <source>
        <dbReference type="Proteomes" id="UP000224634"/>
    </source>
</evidence>
<feature type="chain" id="PRO_5012225495" description="Secreted protein" evidence="1">
    <location>
        <begin position="16"/>
        <end position="198"/>
    </location>
</feature>
<evidence type="ECO:0008006" key="4">
    <source>
        <dbReference type="Google" id="ProtNLM"/>
    </source>
</evidence>
<organism evidence="2 3">
    <name type="scientific">Polytolypa hystricis (strain UAMH7299)</name>
    <dbReference type="NCBI Taxonomy" id="1447883"/>
    <lineage>
        <taxon>Eukaryota</taxon>
        <taxon>Fungi</taxon>
        <taxon>Dikarya</taxon>
        <taxon>Ascomycota</taxon>
        <taxon>Pezizomycotina</taxon>
        <taxon>Eurotiomycetes</taxon>
        <taxon>Eurotiomycetidae</taxon>
        <taxon>Onygenales</taxon>
        <taxon>Onygenales incertae sedis</taxon>
        <taxon>Polytolypa</taxon>
    </lineage>
</organism>
<dbReference type="OrthoDB" id="152248at2759"/>
<dbReference type="InterPro" id="IPR025649">
    <property type="entry name" value="DUF4360"/>
</dbReference>
<evidence type="ECO:0000256" key="1">
    <source>
        <dbReference type="SAM" id="SignalP"/>
    </source>
</evidence>
<evidence type="ECO:0000313" key="2">
    <source>
        <dbReference type="EMBL" id="PGG99626.1"/>
    </source>
</evidence>
<proteinExistence type="predicted"/>
<dbReference type="EMBL" id="PDNA01000267">
    <property type="protein sequence ID" value="PGG99626.1"/>
    <property type="molecule type" value="Genomic_DNA"/>
</dbReference>
<accession>A0A2B7WSR9</accession>
<dbReference type="STRING" id="1447883.A0A2B7WSR9"/>
<feature type="signal peptide" evidence="1">
    <location>
        <begin position="1"/>
        <end position="15"/>
    </location>
</feature>
<dbReference type="PANTHER" id="PTHR38847">
    <property type="match status" value="1"/>
</dbReference>
<gene>
    <name evidence="2" type="ORF">AJ80_09321</name>
</gene>
<dbReference type="PANTHER" id="PTHR38847:SF1">
    <property type="entry name" value="PSEUDOURIDINE SYNTHASE RSUA_RLUA-LIKE DOMAIN-CONTAINING PROTEIN"/>
    <property type="match status" value="1"/>
</dbReference>